<proteinExistence type="predicted"/>
<evidence type="ECO:0000313" key="5">
    <source>
        <dbReference type="Proteomes" id="UP000260983"/>
    </source>
</evidence>
<feature type="signal peptide" evidence="1">
    <location>
        <begin position="1"/>
        <end position="21"/>
    </location>
</feature>
<dbReference type="PROSITE" id="PS51257">
    <property type="entry name" value="PROKAR_LIPOPROTEIN"/>
    <property type="match status" value="1"/>
</dbReference>
<evidence type="ECO:0000259" key="3">
    <source>
        <dbReference type="Pfam" id="PF16343"/>
    </source>
</evidence>
<dbReference type="RefSeq" id="WP_009129838.1">
    <property type="nucleotide sequence ID" value="NZ_CABKRN010000002.1"/>
</dbReference>
<evidence type="ECO:0000259" key="2">
    <source>
        <dbReference type="Pfam" id="PF14274"/>
    </source>
</evidence>
<dbReference type="EMBL" id="QSUL01000022">
    <property type="protein sequence ID" value="RGN31098.1"/>
    <property type="molecule type" value="Genomic_DNA"/>
</dbReference>
<protein>
    <submittedName>
        <fullName evidence="4">DUF4973 domain-containing protein</fullName>
    </submittedName>
</protein>
<feature type="chain" id="PRO_5017648706" evidence="1">
    <location>
        <begin position="22"/>
        <end position="332"/>
    </location>
</feature>
<comment type="caution">
    <text evidence="4">The sequence shown here is derived from an EMBL/GenBank/DDBJ whole genome shotgun (WGS) entry which is preliminary data.</text>
</comment>
<organism evidence="4 5">
    <name type="scientific">Bacteroides oleiciplenus</name>
    <dbReference type="NCBI Taxonomy" id="626931"/>
    <lineage>
        <taxon>Bacteria</taxon>
        <taxon>Pseudomonadati</taxon>
        <taxon>Bacteroidota</taxon>
        <taxon>Bacteroidia</taxon>
        <taxon>Bacteroidales</taxon>
        <taxon>Bacteroidaceae</taxon>
        <taxon>Bacteroides</taxon>
    </lineage>
</organism>
<keyword evidence="1" id="KW-0732">Signal</keyword>
<dbReference type="Pfam" id="PF16343">
    <property type="entry name" value="DUF4973"/>
    <property type="match status" value="1"/>
</dbReference>
<dbReference type="Proteomes" id="UP000260983">
    <property type="component" value="Unassembled WGS sequence"/>
</dbReference>
<dbReference type="Pfam" id="PF14274">
    <property type="entry name" value="BT_3044-like_C"/>
    <property type="match status" value="1"/>
</dbReference>
<dbReference type="Gene3D" id="2.40.128.440">
    <property type="entry name" value="Uncharacterised protein PF14274, DUF4361"/>
    <property type="match status" value="1"/>
</dbReference>
<feature type="domain" description="BT-3044-like C-terminal" evidence="2">
    <location>
        <begin position="165"/>
        <end position="314"/>
    </location>
</feature>
<reference evidence="4 5" key="1">
    <citation type="submission" date="2018-08" db="EMBL/GenBank/DDBJ databases">
        <title>A genome reference for cultivated species of the human gut microbiota.</title>
        <authorList>
            <person name="Zou Y."/>
            <person name="Xue W."/>
            <person name="Luo G."/>
        </authorList>
    </citation>
    <scope>NUCLEOTIDE SEQUENCE [LARGE SCALE GENOMIC DNA]</scope>
    <source>
        <strain evidence="4 5">OM05-15BH</strain>
    </source>
</reference>
<accession>A0A3E5B0J6</accession>
<dbReference type="AlphaFoldDB" id="A0A3E5B0J6"/>
<gene>
    <name evidence="4" type="ORF">DXB65_21860</name>
</gene>
<sequence>MKKIYTCIVMLAAVLLGTSCNDEWTDELYQQYISFKSPVGDNGVTDIYVRYKENGKVTYKLPVVVSGNTDNVANREVHIAVDPDTLKILNDARFGREDLYFKELQKSSYSFPEVVNIPKGVNTVTADIDFSLGGIDLVDKWVLPLTIVEDPSYNYKKNPRKNFAKALLRVLPFNDYSGNYSTTTMQVFIKKSDGTYDIKDAMVKSNRMAYVVDDNTVFFYAGLVEEDLIDRAAYKVYFEFGTGNDKSLKLHAANEKIKFKPGKEAFFYSITEKMDDEKPYLLHRYVTFDLEYDFVDYTSAPGVEIPYKVKGSLTLERRINTQIPDEDQAIEW</sequence>
<dbReference type="InterPro" id="IPR025371">
    <property type="entry name" value="BT_3044-like_C"/>
</dbReference>
<name>A0A3E5B0J6_9BACE</name>
<dbReference type="InterPro" id="IPR032509">
    <property type="entry name" value="DUF4973"/>
</dbReference>
<feature type="domain" description="DUF4973" evidence="3">
    <location>
        <begin position="24"/>
        <end position="151"/>
    </location>
</feature>
<evidence type="ECO:0000313" key="4">
    <source>
        <dbReference type="EMBL" id="RGN31098.1"/>
    </source>
</evidence>
<dbReference type="Gene3D" id="2.60.40.1740">
    <property type="entry name" value="hypothetical protein (bacova_03559)"/>
    <property type="match status" value="1"/>
</dbReference>
<evidence type="ECO:0000256" key="1">
    <source>
        <dbReference type="SAM" id="SignalP"/>
    </source>
</evidence>